<evidence type="ECO:0000256" key="10">
    <source>
        <dbReference type="RuleBase" id="RU361270"/>
    </source>
</evidence>
<evidence type="ECO:0000256" key="3">
    <source>
        <dbReference type="ARBA" id="ARBA00009850"/>
    </source>
</evidence>
<reference evidence="12 13" key="1">
    <citation type="submission" date="2020-07" db="EMBL/GenBank/DDBJ databases">
        <title>Endozoicomonas sp. nov., isolated from sediment.</title>
        <authorList>
            <person name="Gu T."/>
        </authorList>
    </citation>
    <scope>NUCLEOTIDE SEQUENCE [LARGE SCALE GENOMIC DNA]</scope>
    <source>
        <strain evidence="12 13">SM1973</strain>
    </source>
</reference>
<dbReference type="AlphaFoldDB" id="A0A853HV16"/>
<evidence type="ECO:0000313" key="12">
    <source>
        <dbReference type="EMBL" id="NYZ65093.1"/>
    </source>
</evidence>
<dbReference type="InterPro" id="IPR000895">
    <property type="entry name" value="Transthyretin/HIU_hydrolase"/>
</dbReference>
<dbReference type="GO" id="GO:0006144">
    <property type="term" value="P:purine nucleobase metabolic process"/>
    <property type="evidence" value="ECO:0007669"/>
    <property type="project" value="UniProtKB-KW"/>
</dbReference>
<feature type="binding site" evidence="9">
    <location>
        <position position="45"/>
    </location>
    <ligand>
        <name>substrate</name>
    </ligand>
</feature>
<organism evidence="12 13">
    <name type="scientific">Spartinivicinus marinus</name>
    <dbReference type="NCBI Taxonomy" id="2994442"/>
    <lineage>
        <taxon>Bacteria</taxon>
        <taxon>Pseudomonadati</taxon>
        <taxon>Pseudomonadota</taxon>
        <taxon>Gammaproteobacteria</taxon>
        <taxon>Oceanospirillales</taxon>
        <taxon>Zooshikellaceae</taxon>
        <taxon>Spartinivicinus</taxon>
    </lineage>
</organism>
<dbReference type="Proteomes" id="UP000569732">
    <property type="component" value="Unassembled WGS sequence"/>
</dbReference>
<dbReference type="PRINTS" id="PR00189">
    <property type="entry name" value="TRNSTHYRETIN"/>
</dbReference>
<dbReference type="CDD" id="cd05822">
    <property type="entry name" value="TLP_HIUase"/>
    <property type="match status" value="1"/>
</dbReference>
<comment type="subunit">
    <text evidence="4 10">Homotetramer.</text>
</comment>
<keyword evidence="13" id="KW-1185">Reference proteome</keyword>
<dbReference type="PROSITE" id="PS00768">
    <property type="entry name" value="TRANSTHYRETIN_1"/>
    <property type="match status" value="1"/>
</dbReference>
<feature type="binding site" evidence="9">
    <location>
        <position position="7"/>
    </location>
    <ligand>
        <name>substrate</name>
    </ligand>
</feature>
<evidence type="ECO:0000256" key="7">
    <source>
        <dbReference type="ARBA" id="ARBA00022631"/>
    </source>
</evidence>
<dbReference type="Gene3D" id="2.60.40.180">
    <property type="entry name" value="Transthyretin/hydroxyisourate hydrolase domain"/>
    <property type="match status" value="1"/>
</dbReference>
<dbReference type="EC" id="3.5.2.17" evidence="5 10"/>
<feature type="domain" description="Transthyretin/hydroxyisourate hydrolase" evidence="11">
    <location>
        <begin position="1"/>
        <end position="112"/>
    </location>
</feature>
<feature type="binding site" evidence="9">
    <location>
        <position position="110"/>
    </location>
    <ligand>
        <name>substrate</name>
    </ligand>
</feature>
<evidence type="ECO:0000313" key="13">
    <source>
        <dbReference type="Proteomes" id="UP000569732"/>
    </source>
</evidence>
<evidence type="ECO:0000259" key="11">
    <source>
        <dbReference type="SMART" id="SM00095"/>
    </source>
</evidence>
<dbReference type="SUPFAM" id="SSF49472">
    <property type="entry name" value="Transthyretin (synonym: prealbumin)"/>
    <property type="match status" value="1"/>
</dbReference>
<keyword evidence="7 10" id="KW-0659">Purine metabolism</keyword>
<evidence type="ECO:0000256" key="9">
    <source>
        <dbReference type="PIRSR" id="PIRSR600895-51"/>
    </source>
</evidence>
<comment type="similarity">
    <text evidence="3 10">Belongs to the transthyretin family. 5-hydroxyisourate hydrolase subfamily.</text>
</comment>
<protein>
    <recommendedName>
        <fullName evidence="6 10">5-hydroxyisourate hydrolase</fullName>
        <shortName evidence="10">HIU hydrolase</shortName>
        <shortName evidence="10">HIUHase</shortName>
        <ecNumber evidence="5 10">3.5.2.17</ecNumber>
    </recommendedName>
</protein>
<name>A0A853HV16_9GAMM</name>
<evidence type="ECO:0000256" key="1">
    <source>
        <dbReference type="ARBA" id="ARBA00001043"/>
    </source>
</evidence>
<dbReference type="InterPro" id="IPR023416">
    <property type="entry name" value="Transthyretin/HIU_hydrolase_d"/>
</dbReference>
<sequence>MSQITTHVLDTTHGRPAPNLSIHLSWQTEHGWEMLAQGKTDHDGRILDLLPPDQRLPAGTYRVHFDTQNYFEYQGTTVFYPYVDIVFRINGDRDHYHIPLLLSAHGYTTYRGS</sequence>
<evidence type="ECO:0000256" key="8">
    <source>
        <dbReference type="ARBA" id="ARBA00022801"/>
    </source>
</evidence>
<dbReference type="Pfam" id="PF00576">
    <property type="entry name" value="Transthyretin"/>
    <property type="match status" value="1"/>
</dbReference>
<evidence type="ECO:0000256" key="4">
    <source>
        <dbReference type="ARBA" id="ARBA00011881"/>
    </source>
</evidence>
<gene>
    <name evidence="12" type="primary">uraH</name>
    <name evidence="12" type="ORF">H0A36_03665</name>
</gene>
<dbReference type="EMBL" id="JACCKB010000003">
    <property type="protein sequence ID" value="NYZ65093.1"/>
    <property type="molecule type" value="Genomic_DNA"/>
</dbReference>
<accession>A0A853HV16</accession>
<comment type="caution">
    <text evidence="12">The sequence shown here is derived from an EMBL/GenBank/DDBJ whole genome shotgun (WGS) entry which is preliminary data.</text>
</comment>
<dbReference type="PANTHER" id="PTHR10395:SF7">
    <property type="entry name" value="5-HYDROXYISOURATE HYDROLASE"/>
    <property type="match status" value="1"/>
</dbReference>
<dbReference type="InterPro" id="IPR023418">
    <property type="entry name" value="Thyroxine_BS"/>
</dbReference>
<dbReference type="InterPro" id="IPR036817">
    <property type="entry name" value="Transthyretin/HIU_hydrolase_sf"/>
</dbReference>
<dbReference type="InterPro" id="IPR014306">
    <property type="entry name" value="Hydroxyisourate_hydrolase"/>
</dbReference>
<dbReference type="RefSeq" id="WP_180567120.1">
    <property type="nucleotide sequence ID" value="NZ_JACCKB010000003.1"/>
</dbReference>
<proteinExistence type="inferred from homology"/>
<dbReference type="PANTHER" id="PTHR10395">
    <property type="entry name" value="URICASE AND TRANSTHYRETIN-RELATED"/>
    <property type="match status" value="1"/>
</dbReference>
<evidence type="ECO:0000256" key="2">
    <source>
        <dbReference type="ARBA" id="ARBA00002704"/>
    </source>
</evidence>
<comment type="catalytic activity">
    <reaction evidence="1 10">
        <text>5-hydroxyisourate + H2O = 5-hydroxy-2-oxo-4-ureido-2,5-dihydro-1H-imidazole-5-carboxylate + H(+)</text>
        <dbReference type="Rhea" id="RHEA:23736"/>
        <dbReference type="ChEBI" id="CHEBI:15377"/>
        <dbReference type="ChEBI" id="CHEBI:15378"/>
        <dbReference type="ChEBI" id="CHEBI:18072"/>
        <dbReference type="ChEBI" id="CHEBI:58639"/>
        <dbReference type="EC" id="3.5.2.17"/>
    </reaction>
</comment>
<keyword evidence="8 10" id="KW-0378">Hydrolase</keyword>
<dbReference type="NCBIfam" id="TIGR02962">
    <property type="entry name" value="hdxy_isourate"/>
    <property type="match status" value="1"/>
</dbReference>
<dbReference type="GO" id="GO:0033971">
    <property type="term" value="F:hydroxyisourate hydrolase activity"/>
    <property type="evidence" value="ECO:0007669"/>
    <property type="project" value="UniProtKB-EC"/>
</dbReference>
<evidence type="ECO:0000256" key="5">
    <source>
        <dbReference type="ARBA" id="ARBA00012609"/>
    </source>
</evidence>
<comment type="function">
    <text evidence="2">Catalyzes the hydrolysis of 5-hydroxyisourate (HIU) to 2-oxo-4-hydroxy-4-carboxy-5-ureidoimidazoline (OHCU).</text>
</comment>
<dbReference type="SMART" id="SM00095">
    <property type="entry name" value="TR_THY"/>
    <property type="match status" value="1"/>
</dbReference>
<evidence type="ECO:0000256" key="6">
    <source>
        <dbReference type="ARBA" id="ARBA00017539"/>
    </source>
</evidence>